<reference evidence="3 4" key="2">
    <citation type="submission" date="2020-07" db="EMBL/GenBank/DDBJ databases">
        <title>Genome assembly of wild tea tree DASZ reveals pedigree and selection history of tea varieties.</title>
        <authorList>
            <person name="Zhang W."/>
        </authorList>
    </citation>
    <scope>NUCLEOTIDE SEQUENCE [LARGE SCALE GENOMIC DNA]</scope>
    <source>
        <strain evidence="4">cv. G240</strain>
        <tissue evidence="3">Leaf</tissue>
    </source>
</reference>
<dbReference type="SUPFAM" id="SSF52058">
    <property type="entry name" value="L domain-like"/>
    <property type="match status" value="1"/>
</dbReference>
<evidence type="ECO:0000313" key="3">
    <source>
        <dbReference type="EMBL" id="KAF5942216.1"/>
    </source>
</evidence>
<evidence type="ECO:0000259" key="2">
    <source>
        <dbReference type="Pfam" id="PF23247"/>
    </source>
</evidence>
<evidence type="ECO:0000256" key="1">
    <source>
        <dbReference type="ARBA" id="ARBA00022821"/>
    </source>
</evidence>
<dbReference type="AlphaFoldDB" id="A0A7J7GRV2"/>
<feature type="domain" description="Disease resistance protein At4g27190-like leucine-rich repeats" evidence="2">
    <location>
        <begin position="282"/>
        <end position="402"/>
    </location>
</feature>
<dbReference type="Proteomes" id="UP000593564">
    <property type="component" value="Unassembled WGS sequence"/>
</dbReference>
<gene>
    <name evidence="3" type="ORF">HYC85_019858</name>
</gene>
<organism evidence="3 4">
    <name type="scientific">Camellia sinensis</name>
    <name type="common">Tea plant</name>
    <name type="synonym">Thea sinensis</name>
    <dbReference type="NCBI Taxonomy" id="4442"/>
    <lineage>
        <taxon>Eukaryota</taxon>
        <taxon>Viridiplantae</taxon>
        <taxon>Streptophyta</taxon>
        <taxon>Embryophyta</taxon>
        <taxon>Tracheophyta</taxon>
        <taxon>Spermatophyta</taxon>
        <taxon>Magnoliopsida</taxon>
        <taxon>eudicotyledons</taxon>
        <taxon>Gunneridae</taxon>
        <taxon>Pentapetalae</taxon>
        <taxon>asterids</taxon>
        <taxon>Ericales</taxon>
        <taxon>Theaceae</taxon>
        <taxon>Camellia</taxon>
    </lineage>
</organism>
<evidence type="ECO:0000313" key="4">
    <source>
        <dbReference type="Proteomes" id="UP000593564"/>
    </source>
</evidence>
<keyword evidence="4" id="KW-1185">Reference proteome</keyword>
<dbReference type="InterPro" id="IPR032675">
    <property type="entry name" value="LRR_dom_sf"/>
</dbReference>
<reference evidence="4" key="1">
    <citation type="journal article" date="2020" name="Nat. Commun.">
        <title>Genome assembly of wild tea tree DASZ reveals pedigree and selection history of tea varieties.</title>
        <authorList>
            <person name="Zhang W."/>
            <person name="Zhang Y."/>
            <person name="Qiu H."/>
            <person name="Guo Y."/>
            <person name="Wan H."/>
            <person name="Zhang X."/>
            <person name="Scossa F."/>
            <person name="Alseekh S."/>
            <person name="Zhang Q."/>
            <person name="Wang P."/>
            <person name="Xu L."/>
            <person name="Schmidt M.H."/>
            <person name="Jia X."/>
            <person name="Li D."/>
            <person name="Zhu A."/>
            <person name="Guo F."/>
            <person name="Chen W."/>
            <person name="Ni D."/>
            <person name="Usadel B."/>
            <person name="Fernie A.R."/>
            <person name="Wen W."/>
        </authorList>
    </citation>
    <scope>NUCLEOTIDE SEQUENCE [LARGE SCALE GENOMIC DNA]</scope>
    <source>
        <strain evidence="4">cv. G240</strain>
    </source>
</reference>
<dbReference type="Pfam" id="PF23247">
    <property type="entry name" value="LRR_RPS2"/>
    <property type="match status" value="1"/>
</dbReference>
<proteinExistence type="predicted"/>
<dbReference type="Gene3D" id="3.80.10.10">
    <property type="entry name" value="Ribonuclease Inhibitor"/>
    <property type="match status" value="2"/>
</dbReference>
<dbReference type="InterPro" id="IPR050905">
    <property type="entry name" value="Plant_NBS-LRR"/>
</dbReference>
<protein>
    <recommendedName>
        <fullName evidence="2">Disease resistance protein At4g27190-like leucine-rich repeats domain-containing protein</fullName>
    </recommendedName>
</protein>
<accession>A0A7J7GRV2</accession>
<dbReference type="InterPro" id="IPR057135">
    <property type="entry name" value="At4g27190-like_LRR"/>
</dbReference>
<dbReference type="EMBL" id="JACBKZ010000009">
    <property type="protein sequence ID" value="KAF5942216.1"/>
    <property type="molecule type" value="Genomic_DNA"/>
</dbReference>
<name>A0A7J7GRV2_CAMSI</name>
<comment type="caution">
    <text evidence="3">The sequence shown here is derived from an EMBL/GenBank/DDBJ whole genome shotgun (WGS) entry which is preliminary data.</text>
</comment>
<sequence>MPSLQVLDLSKTGVRSLPPSLFKLTGLHALFLRDCSNLDDLPPAVGNLERIEVLDLSGTEVYNLPDEIAKLKHLRSLPVSFYGAYDDSEYLKLPPVLISSGIISKLLSLQALSIVVDPVDWRWKNNAKAITQDVSALSELTYLQFYFPEVELLELFIQKSLSWKAGHLGKFNFVIGKDIKRIVSRVPDDVESDYGKHDQCLRFVNGDGLLRKVAGVLERVAAFYLDHHCVIESLSDFGITNFKELKFCVVRECPNIVEIIDGKERADSVLPCLQRLSMHYLCRLENIWKGPVPHGSLDRLKFLSVHTCPKLEFILNWPMLHCLSNMEELIVEDCSSVKVIIEMEGQTINNGAILPHLKRVKLHYLPQLVSLWNGPVPHGSLDNLKSLSVHTCPKLEFILTWSTLHCLSNMEELIVGDCSSVKVIIEMEGQTINNAAILPRLKRVELHYLPQLVSLWNGPNRVWTLEPPSIYGCPKLKI</sequence>
<keyword evidence="1" id="KW-0611">Plant defense</keyword>
<dbReference type="PANTHER" id="PTHR33463">
    <property type="entry name" value="NB-ARC DOMAIN-CONTAINING PROTEIN-RELATED"/>
    <property type="match status" value="1"/>
</dbReference>
<dbReference type="PANTHER" id="PTHR33463:SF143">
    <property type="entry name" value="NB-ARC DOMAIN-CONTAINING PROTEIN"/>
    <property type="match status" value="1"/>
</dbReference>